<protein>
    <recommendedName>
        <fullName evidence="3">Tc1-like transposase DDE domain-containing protein</fullName>
    </recommendedName>
</protein>
<reference evidence="1 2" key="1">
    <citation type="submission" date="2016-07" db="EMBL/GenBank/DDBJ databases">
        <title>Pervasive Adenine N6-methylation of Active Genes in Fungi.</title>
        <authorList>
            <consortium name="DOE Joint Genome Institute"/>
            <person name="Mondo S.J."/>
            <person name="Dannebaum R.O."/>
            <person name="Kuo R.C."/>
            <person name="Labutti K."/>
            <person name="Haridas S."/>
            <person name="Kuo A."/>
            <person name="Salamov A."/>
            <person name="Ahrendt S.R."/>
            <person name="Lipzen A."/>
            <person name="Sullivan W."/>
            <person name="Andreopoulos W.B."/>
            <person name="Clum A."/>
            <person name="Lindquist E."/>
            <person name="Daum C."/>
            <person name="Ramamoorthy G.K."/>
            <person name="Gryganskyi A."/>
            <person name="Culley D."/>
            <person name="Magnuson J.K."/>
            <person name="James T.Y."/>
            <person name="O'Malley M.A."/>
            <person name="Stajich J.E."/>
            <person name="Spatafora J.W."/>
            <person name="Visel A."/>
            <person name="Grigoriev I.V."/>
        </authorList>
    </citation>
    <scope>NUCLEOTIDE SEQUENCE [LARGE SCALE GENOMIC DNA]</scope>
    <source>
        <strain evidence="1 2">NRRL 3301</strain>
    </source>
</reference>
<sequence>ETKKKVGRPRFLGDEHKTFLSTLYIYQPFTTVGEAIGTLTSEFEGISIQTTAVTNFLKKELQLTFKRVIFHPEEHNSSRTIAKRFKNGFPKARLTLQIVSILTNCVFIHEASFNINLRLLIGYLYVYLPPYSHELNSIKLFWAEINYLVRRDRLEKT</sequence>
<name>A0A1X2G283_9FUNG</name>
<dbReference type="STRING" id="101127.A0A1X2G283"/>
<keyword evidence="2" id="KW-1185">Reference proteome</keyword>
<evidence type="ECO:0000313" key="1">
    <source>
        <dbReference type="EMBL" id="ORX42111.1"/>
    </source>
</evidence>
<feature type="non-terminal residue" evidence="1">
    <location>
        <position position="1"/>
    </location>
</feature>
<dbReference type="AlphaFoldDB" id="A0A1X2G283"/>
<proteinExistence type="predicted"/>
<accession>A0A1X2G283</accession>
<dbReference type="EMBL" id="MCGT01000077">
    <property type="protein sequence ID" value="ORX42111.1"/>
    <property type="molecule type" value="Genomic_DNA"/>
</dbReference>
<evidence type="ECO:0008006" key="3">
    <source>
        <dbReference type="Google" id="ProtNLM"/>
    </source>
</evidence>
<dbReference type="Proteomes" id="UP000242146">
    <property type="component" value="Unassembled WGS sequence"/>
</dbReference>
<organism evidence="1 2">
    <name type="scientific">Hesseltinella vesiculosa</name>
    <dbReference type="NCBI Taxonomy" id="101127"/>
    <lineage>
        <taxon>Eukaryota</taxon>
        <taxon>Fungi</taxon>
        <taxon>Fungi incertae sedis</taxon>
        <taxon>Mucoromycota</taxon>
        <taxon>Mucoromycotina</taxon>
        <taxon>Mucoromycetes</taxon>
        <taxon>Mucorales</taxon>
        <taxon>Cunninghamellaceae</taxon>
        <taxon>Hesseltinella</taxon>
    </lineage>
</organism>
<comment type="caution">
    <text evidence="1">The sequence shown here is derived from an EMBL/GenBank/DDBJ whole genome shotgun (WGS) entry which is preliminary data.</text>
</comment>
<dbReference type="OrthoDB" id="2289193at2759"/>
<gene>
    <name evidence="1" type="ORF">DM01DRAFT_1296692</name>
</gene>
<evidence type="ECO:0000313" key="2">
    <source>
        <dbReference type="Proteomes" id="UP000242146"/>
    </source>
</evidence>